<proteinExistence type="inferred from homology"/>
<feature type="domain" description="Guanylate cyclase" evidence="4">
    <location>
        <begin position="1"/>
        <end position="82"/>
    </location>
</feature>
<accession>A0A0T6B190</accession>
<dbReference type="Gene3D" id="3.30.70.1230">
    <property type="entry name" value="Nucleotide cyclase"/>
    <property type="match status" value="1"/>
</dbReference>
<name>A0A0T6B190_9SCAR</name>
<dbReference type="PANTHER" id="PTHR45655">
    <property type="entry name" value="GUANYLATE CYCLASE SOLUBLE SUBUNIT BETA-2"/>
    <property type="match status" value="1"/>
</dbReference>
<reference evidence="5 6" key="1">
    <citation type="submission" date="2015-09" db="EMBL/GenBank/DDBJ databases">
        <title>Draft genome of the scarab beetle Oryctes borbonicus.</title>
        <authorList>
            <person name="Meyer J.M."/>
            <person name="Markov G.V."/>
            <person name="Baskaran P."/>
            <person name="Herrmann M."/>
            <person name="Sommer R.J."/>
            <person name="Roedelsperger C."/>
        </authorList>
    </citation>
    <scope>NUCLEOTIDE SEQUENCE [LARGE SCALE GENOMIC DNA]</scope>
    <source>
        <strain evidence="5">OB123</strain>
        <tissue evidence="5">Whole animal</tissue>
    </source>
</reference>
<evidence type="ECO:0000256" key="1">
    <source>
        <dbReference type="ARBA" id="ARBA00022741"/>
    </source>
</evidence>
<evidence type="ECO:0000259" key="4">
    <source>
        <dbReference type="Pfam" id="PF00211"/>
    </source>
</evidence>
<dbReference type="InterPro" id="IPR001054">
    <property type="entry name" value="A/G_cyclase"/>
</dbReference>
<dbReference type="OrthoDB" id="6127067at2759"/>
<dbReference type="InterPro" id="IPR029787">
    <property type="entry name" value="Nucleotide_cyclase"/>
</dbReference>
<dbReference type="PANTHER" id="PTHR45655:SF6">
    <property type="entry name" value="HEAD-SPECIFIC GUANYLATE CYCLASE"/>
    <property type="match status" value="1"/>
</dbReference>
<dbReference type="InterPro" id="IPR018297">
    <property type="entry name" value="A/G_cyclase_CS"/>
</dbReference>
<dbReference type="Proteomes" id="UP000051574">
    <property type="component" value="Unassembled WGS sequence"/>
</dbReference>
<evidence type="ECO:0000256" key="2">
    <source>
        <dbReference type="ARBA" id="ARBA00023239"/>
    </source>
</evidence>
<dbReference type="EMBL" id="LJIG01016270">
    <property type="protein sequence ID" value="KRT81106.1"/>
    <property type="molecule type" value="Genomic_DNA"/>
</dbReference>
<organism evidence="5 6">
    <name type="scientific">Oryctes borbonicus</name>
    <dbReference type="NCBI Taxonomy" id="1629725"/>
    <lineage>
        <taxon>Eukaryota</taxon>
        <taxon>Metazoa</taxon>
        <taxon>Ecdysozoa</taxon>
        <taxon>Arthropoda</taxon>
        <taxon>Hexapoda</taxon>
        <taxon>Insecta</taxon>
        <taxon>Pterygota</taxon>
        <taxon>Neoptera</taxon>
        <taxon>Endopterygota</taxon>
        <taxon>Coleoptera</taxon>
        <taxon>Polyphaga</taxon>
        <taxon>Scarabaeiformia</taxon>
        <taxon>Scarabaeidae</taxon>
        <taxon>Dynastinae</taxon>
        <taxon>Oryctes</taxon>
    </lineage>
</organism>
<dbReference type="GO" id="GO:0019934">
    <property type="term" value="P:cGMP-mediated signaling"/>
    <property type="evidence" value="ECO:0007669"/>
    <property type="project" value="TreeGrafter"/>
</dbReference>
<dbReference type="GO" id="GO:0070482">
    <property type="term" value="P:response to oxygen levels"/>
    <property type="evidence" value="ECO:0007669"/>
    <property type="project" value="TreeGrafter"/>
</dbReference>
<dbReference type="GO" id="GO:0008074">
    <property type="term" value="C:guanylate cyclase complex, soluble"/>
    <property type="evidence" value="ECO:0007669"/>
    <property type="project" value="TreeGrafter"/>
</dbReference>
<feature type="non-terminal residue" evidence="5">
    <location>
        <position position="1"/>
    </location>
</feature>
<keyword evidence="2 3" id="KW-0456">Lyase</keyword>
<dbReference type="GO" id="GO:0000166">
    <property type="term" value="F:nucleotide binding"/>
    <property type="evidence" value="ECO:0007669"/>
    <property type="project" value="UniProtKB-KW"/>
</dbReference>
<evidence type="ECO:0000313" key="5">
    <source>
        <dbReference type="EMBL" id="KRT81106.1"/>
    </source>
</evidence>
<gene>
    <name evidence="5" type="ORF">AMK59_6064</name>
</gene>
<dbReference type="AlphaFoldDB" id="A0A0T6B190"/>
<dbReference type="PROSITE" id="PS00452">
    <property type="entry name" value="GUANYLATE_CYCLASE_1"/>
    <property type="match status" value="1"/>
</dbReference>
<dbReference type="CDD" id="cd07302">
    <property type="entry name" value="CHD"/>
    <property type="match status" value="1"/>
</dbReference>
<evidence type="ECO:0000313" key="6">
    <source>
        <dbReference type="Proteomes" id="UP000051574"/>
    </source>
</evidence>
<protein>
    <submittedName>
        <fullName evidence="5">Adenylate and Guanylate cyclase</fullName>
    </submittedName>
</protein>
<comment type="caution">
    <text evidence="5">The sequence shown here is derived from an EMBL/GenBank/DDBJ whole genome shotgun (WGS) entry which is preliminary data.</text>
</comment>
<keyword evidence="6" id="KW-1185">Reference proteome</keyword>
<dbReference type="Pfam" id="PF00211">
    <property type="entry name" value="Guanylate_cyc"/>
    <property type="match status" value="1"/>
</dbReference>
<dbReference type="GO" id="GO:0004383">
    <property type="term" value="F:guanylate cyclase activity"/>
    <property type="evidence" value="ECO:0007669"/>
    <property type="project" value="TreeGrafter"/>
</dbReference>
<evidence type="ECO:0000256" key="3">
    <source>
        <dbReference type="RuleBase" id="RU000405"/>
    </source>
</evidence>
<dbReference type="SUPFAM" id="SSF55073">
    <property type="entry name" value="Nucleotide cyclase"/>
    <property type="match status" value="1"/>
</dbReference>
<sequence length="113" mass="12766">LHTGSVLAGVVGVKMPRYCMFGHNVTIANKFESGSEPLRINISPTTYEMIGDYPGFDFEERAREYLPKDFPAHIRGTCYFLNAYKHPDMPEDATLDEHIDAACRDVGLYFDNS</sequence>
<comment type="similarity">
    <text evidence="3">Belongs to the adenylyl cyclase class-4/guanylyl cyclase family.</text>
</comment>
<keyword evidence="1" id="KW-0547">Nucleotide-binding</keyword>